<name>A0A0D0BHX3_9AGAR</name>
<dbReference type="Proteomes" id="UP000053593">
    <property type="component" value="Unassembled WGS sequence"/>
</dbReference>
<accession>A0A0D0BHX3</accession>
<dbReference type="HOGENOM" id="CLU_022883_6_1_1"/>
<feature type="transmembrane region" description="Helical" evidence="1">
    <location>
        <begin position="153"/>
        <end position="171"/>
    </location>
</feature>
<keyword evidence="1" id="KW-0812">Transmembrane</keyword>
<keyword evidence="1" id="KW-0472">Membrane</keyword>
<dbReference type="PANTHER" id="PTHR35043:SF7">
    <property type="entry name" value="TRANSCRIPTION FACTOR DOMAIN-CONTAINING PROTEIN"/>
    <property type="match status" value="1"/>
</dbReference>
<protein>
    <submittedName>
        <fullName evidence="2">Uncharacterized protein</fullName>
    </submittedName>
</protein>
<feature type="transmembrane region" description="Helical" evidence="1">
    <location>
        <begin position="25"/>
        <end position="43"/>
    </location>
</feature>
<keyword evidence="3" id="KW-1185">Reference proteome</keyword>
<feature type="transmembrane region" description="Helical" evidence="1">
    <location>
        <begin position="183"/>
        <end position="202"/>
    </location>
</feature>
<evidence type="ECO:0000313" key="2">
    <source>
        <dbReference type="EMBL" id="KIK54381.1"/>
    </source>
</evidence>
<keyword evidence="1" id="KW-1133">Transmembrane helix</keyword>
<feature type="transmembrane region" description="Helical" evidence="1">
    <location>
        <begin position="286"/>
        <end position="303"/>
    </location>
</feature>
<sequence length="450" mass="51373">METNGTLTTIPTTDSCRDLYQCRSLYQIIWSCISVLVACTWVSVHPNIPAPDEGSWRIQGRKIGLMIVALIAPELLVLWAARQWFSARELAKQYRGKGWSVSHGFFVLMGGFARYRGTHLEEVLRYYNLNPREEKFISGILEREIKDRSHRDGFAKLIALWQTTWFVVQLLARWARHLPITELEIMTVAFATMNVLIYFFWWDKPLGVGCHIRIQDHFESVGVEAAENGDIPDHNLQSSTEETALLHGQAAQISPKQWVYSFCAWIWKPIRSYVDQVWQDSNRAEAIFWFLFTPVVGLASIAVDRNGLFNEYSTHKIPSFERTPDLEPSKQQDQFVAYGAAILFGAIHCAGWAFAFSSTVEHVLWRIASVIVTGAPLILLFGVYLTPAVKSLPYRWKKCLENLAVYFGIVFTTVYVLARVALIVLSFLTLRDLPSGAFETVKWTSFIPHI</sequence>
<proteinExistence type="predicted"/>
<evidence type="ECO:0000256" key="1">
    <source>
        <dbReference type="SAM" id="Phobius"/>
    </source>
</evidence>
<dbReference type="OrthoDB" id="9451547at2759"/>
<dbReference type="AlphaFoldDB" id="A0A0D0BHX3"/>
<reference evidence="2 3" key="1">
    <citation type="submission" date="2014-04" db="EMBL/GenBank/DDBJ databases">
        <title>Evolutionary Origins and Diversification of the Mycorrhizal Mutualists.</title>
        <authorList>
            <consortium name="DOE Joint Genome Institute"/>
            <consortium name="Mycorrhizal Genomics Consortium"/>
            <person name="Kohler A."/>
            <person name="Kuo A."/>
            <person name="Nagy L.G."/>
            <person name="Floudas D."/>
            <person name="Copeland A."/>
            <person name="Barry K.W."/>
            <person name="Cichocki N."/>
            <person name="Veneault-Fourrey C."/>
            <person name="LaButti K."/>
            <person name="Lindquist E.A."/>
            <person name="Lipzen A."/>
            <person name="Lundell T."/>
            <person name="Morin E."/>
            <person name="Murat C."/>
            <person name="Riley R."/>
            <person name="Ohm R."/>
            <person name="Sun H."/>
            <person name="Tunlid A."/>
            <person name="Henrissat B."/>
            <person name="Grigoriev I.V."/>
            <person name="Hibbett D.S."/>
            <person name="Martin F."/>
        </authorList>
    </citation>
    <scope>NUCLEOTIDE SEQUENCE [LARGE SCALE GENOMIC DNA]</scope>
    <source>
        <strain evidence="2 3">FD-317 M1</strain>
    </source>
</reference>
<gene>
    <name evidence="2" type="ORF">GYMLUDRAFT_48747</name>
</gene>
<feature type="transmembrane region" description="Helical" evidence="1">
    <location>
        <begin position="335"/>
        <end position="356"/>
    </location>
</feature>
<evidence type="ECO:0000313" key="3">
    <source>
        <dbReference type="Proteomes" id="UP000053593"/>
    </source>
</evidence>
<dbReference type="PANTHER" id="PTHR35043">
    <property type="entry name" value="TRANSCRIPTION FACTOR DOMAIN-CONTAINING PROTEIN"/>
    <property type="match status" value="1"/>
</dbReference>
<dbReference type="EMBL" id="KN834816">
    <property type="protein sequence ID" value="KIK54381.1"/>
    <property type="molecule type" value="Genomic_DNA"/>
</dbReference>
<feature type="transmembrane region" description="Helical" evidence="1">
    <location>
        <begin position="363"/>
        <end position="385"/>
    </location>
</feature>
<feature type="transmembrane region" description="Helical" evidence="1">
    <location>
        <begin position="405"/>
        <end position="428"/>
    </location>
</feature>
<organism evidence="2 3">
    <name type="scientific">Collybiopsis luxurians FD-317 M1</name>
    <dbReference type="NCBI Taxonomy" id="944289"/>
    <lineage>
        <taxon>Eukaryota</taxon>
        <taxon>Fungi</taxon>
        <taxon>Dikarya</taxon>
        <taxon>Basidiomycota</taxon>
        <taxon>Agaricomycotina</taxon>
        <taxon>Agaricomycetes</taxon>
        <taxon>Agaricomycetidae</taxon>
        <taxon>Agaricales</taxon>
        <taxon>Marasmiineae</taxon>
        <taxon>Omphalotaceae</taxon>
        <taxon>Collybiopsis</taxon>
        <taxon>Collybiopsis luxurians</taxon>
    </lineage>
</organism>
<feature type="transmembrane region" description="Helical" evidence="1">
    <location>
        <begin position="63"/>
        <end position="85"/>
    </location>
</feature>